<reference evidence="1 2" key="1">
    <citation type="submission" date="2021-03" db="EMBL/GenBank/DDBJ databases">
        <title>Muricauda lutimaris sp. nov. and Muricauda ruestringensis sp. nov, two marine members of the Flavobacteriaceae isolated from deep sea sediments of Western Pacific.</title>
        <authorList>
            <person name="Zhao S."/>
            <person name="Liu R."/>
        </authorList>
    </citation>
    <scope>NUCLEOTIDE SEQUENCE [LARGE SCALE GENOMIC DNA]</scope>
    <source>
        <strain evidence="1 2">BC31-1-A7</strain>
    </source>
</reference>
<evidence type="ECO:0000313" key="1">
    <source>
        <dbReference type="EMBL" id="MBO0354926.1"/>
    </source>
</evidence>
<dbReference type="EMBL" id="JAFLNL010000007">
    <property type="protein sequence ID" value="MBO0354926.1"/>
    <property type="molecule type" value="Genomic_DNA"/>
</dbReference>
<organism evidence="1 2">
    <name type="scientific">Flagellimonas aurea</name>
    <dbReference type="NCBI Taxonomy" id="2915619"/>
    <lineage>
        <taxon>Bacteria</taxon>
        <taxon>Pseudomonadati</taxon>
        <taxon>Bacteroidota</taxon>
        <taxon>Flavobacteriia</taxon>
        <taxon>Flavobacteriales</taxon>
        <taxon>Flavobacteriaceae</taxon>
        <taxon>Flagellimonas</taxon>
    </lineage>
</organism>
<dbReference type="Pfam" id="PF13585">
    <property type="entry name" value="CHU_C"/>
    <property type="match status" value="1"/>
</dbReference>
<dbReference type="RefSeq" id="WP_207034579.1">
    <property type="nucleotide sequence ID" value="NZ_JAFLNL010000007.1"/>
</dbReference>
<accession>A0ABS3G7T9</accession>
<evidence type="ECO:0000313" key="2">
    <source>
        <dbReference type="Proteomes" id="UP000664044"/>
    </source>
</evidence>
<proteinExistence type="predicted"/>
<sequence length="376" mass="42207">MKAIYGILLFLSLNLPAQEGTRSLGMIKVHDQGNLGFHGNLVNDGVFNDNQGLVGFYSDRSIMISGLFPTIFNDTEFITEQGLQLVVSMKVENNANFVQGDILTPRTDSFTSLQFLSESFYTGTNNMSKVDGYASIQNKQQFTFPVGDAQQLRALALHSESVNPVAHCAYFFLNPNDFPSFNSLNRENTLQQISRHEFWRLEGSVPSTIQISWNERSQMASMAKNVDEIVVVGWSKANNQWENLGAGSIGNLSDGFALSSPFVPDDYEALTFGIVDITTEIPDLANYLLTPNGDGINDFLHIDELALSNNNWLRIYDRNGMLVFEKYNYTNEFRGYANKGDVVLNRSNGLPQGVYFYLVVMNDLGLEYQGYLYLDR</sequence>
<protein>
    <submittedName>
        <fullName evidence="1">Gliding motility-associated C-terminal domain-containing protein</fullName>
    </submittedName>
</protein>
<comment type="caution">
    <text evidence="1">The sequence shown here is derived from an EMBL/GenBank/DDBJ whole genome shotgun (WGS) entry which is preliminary data.</text>
</comment>
<name>A0ABS3G7T9_9FLAO</name>
<gene>
    <name evidence="1" type="ORF">J0656_12955</name>
</gene>
<dbReference type="Proteomes" id="UP000664044">
    <property type="component" value="Unassembled WGS sequence"/>
</dbReference>
<keyword evidence="2" id="KW-1185">Reference proteome</keyword>